<feature type="transmembrane region" description="Helical" evidence="8">
    <location>
        <begin position="187"/>
        <end position="206"/>
    </location>
</feature>
<comment type="subcellular location">
    <subcellularLocation>
        <location evidence="1">Cell membrane</location>
        <topology evidence="1">Multi-pass membrane protein</topology>
    </subcellularLocation>
</comment>
<evidence type="ECO:0000256" key="2">
    <source>
        <dbReference type="ARBA" id="ARBA00008038"/>
    </source>
</evidence>
<sequence length="270" mass="30153">MKKFDALTPFGMILGIIMIGLGIFSNKGFEGVTSFFDIPSLFIVLGGVTAGILISFNNQEVKKIFIVMRESFRKDNYDLPKLVKMIVRFSERARKEGLLSLEDEIIDIEDPFVRKGVLLAVDGMDGEQIEEILSSEIQAMEERHRKGRVLLEKAGEYAPSWGMIGTLIGLVLMLNGLNDPSTLGPNMAIALMTTLYGTLLANLVFLPMAAKLAMKTEQEVFVRQVIIQGIMGIQSGENPRLLREKLASYLTRDAQVESEEETEDEWEKVS</sequence>
<evidence type="ECO:0000256" key="1">
    <source>
        <dbReference type="ARBA" id="ARBA00004651"/>
    </source>
</evidence>
<keyword evidence="4" id="KW-1003">Cell membrane</keyword>
<comment type="caution">
    <text evidence="10">The sequence shown here is derived from an EMBL/GenBank/DDBJ whole genome shotgun (WGS) entry which is preliminary data.</text>
</comment>
<organism evidence="10 11">
    <name type="scientific">Bacillus salitolerans</name>
    <dbReference type="NCBI Taxonomy" id="1437434"/>
    <lineage>
        <taxon>Bacteria</taxon>
        <taxon>Bacillati</taxon>
        <taxon>Bacillota</taxon>
        <taxon>Bacilli</taxon>
        <taxon>Bacillales</taxon>
        <taxon>Bacillaceae</taxon>
        <taxon>Bacillus</taxon>
    </lineage>
</organism>
<feature type="domain" description="MotA/TolQ/ExbB proton channel" evidence="9">
    <location>
        <begin position="107"/>
        <end position="220"/>
    </location>
</feature>
<evidence type="ECO:0000256" key="8">
    <source>
        <dbReference type="SAM" id="Phobius"/>
    </source>
</evidence>
<dbReference type="InterPro" id="IPR047055">
    <property type="entry name" value="MotA-like"/>
</dbReference>
<keyword evidence="5 8" id="KW-0812">Transmembrane</keyword>
<keyword evidence="10" id="KW-0966">Cell projection</keyword>
<feature type="transmembrane region" description="Helical" evidence="8">
    <location>
        <begin position="154"/>
        <end position="175"/>
    </location>
</feature>
<evidence type="ECO:0000256" key="5">
    <source>
        <dbReference type="ARBA" id="ARBA00022692"/>
    </source>
</evidence>
<keyword evidence="3" id="KW-0813">Transport</keyword>
<keyword evidence="10" id="KW-0282">Flagellum</keyword>
<dbReference type="Pfam" id="PF01618">
    <property type="entry name" value="MotA_ExbB"/>
    <property type="match status" value="1"/>
</dbReference>
<reference evidence="11" key="1">
    <citation type="journal article" date="2019" name="Int. J. Syst. Evol. Microbiol.">
        <title>The Global Catalogue of Microorganisms (GCM) 10K type strain sequencing project: providing services to taxonomists for standard genome sequencing and annotation.</title>
        <authorList>
            <consortium name="The Broad Institute Genomics Platform"/>
            <consortium name="The Broad Institute Genome Sequencing Center for Infectious Disease"/>
            <person name="Wu L."/>
            <person name="Ma J."/>
        </authorList>
    </citation>
    <scope>NUCLEOTIDE SEQUENCE [LARGE SCALE GENOMIC DNA]</scope>
    <source>
        <strain evidence="11">CCUG 49339</strain>
    </source>
</reference>
<evidence type="ECO:0000256" key="4">
    <source>
        <dbReference type="ARBA" id="ARBA00022475"/>
    </source>
</evidence>
<dbReference type="RefSeq" id="WP_377930537.1">
    <property type="nucleotide sequence ID" value="NZ_JBHUEM010000054.1"/>
</dbReference>
<dbReference type="EMBL" id="JBHUEM010000054">
    <property type="protein sequence ID" value="MFD1739307.1"/>
    <property type="molecule type" value="Genomic_DNA"/>
</dbReference>
<dbReference type="InterPro" id="IPR000540">
    <property type="entry name" value="Flag_MotA_CS"/>
</dbReference>
<gene>
    <name evidence="10" type="primary">motP</name>
    <name evidence="10" type="ORF">ACFSCX_22765</name>
</gene>
<accession>A0ABW4LVU6</accession>
<keyword evidence="7 8" id="KW-0472">Membrane</keyword>
<evidence type="ECO:0000256" key="7">
    <source>
        <dbReference type="ARBA" id="ARBA00023136"/>
    </source>
</evidence>
<evidence type="ECO:0000313" key="10">
    <source>
        <dbReference type="EMBL" id="MFD1739307.1"/>
    </source>
</evidence>
<dbReference type="PROSITE" id="PS01307">
    <property type="entry name" value="MOTA"/>
    <property type="match status" value="1"/>
</dbReference>
<dbReference type="PANTHER" id="PTHR30433:SF2">
    <property type="entry name" value="MOTILITY PROTEIN A"/>
    <property type="match status" value="1"/>
</dbReference>
<keyword evidence="11" id="KW-1185">Reference proteome</keyword>
<evidence type="ECO:0000313" key="11">
    <source>
        <dbReference type="Proteomes" id="UP001597214"/>
    </source>
</evidence>
<protein>
    <submittedName>
        <fullName evidence="10">Flagellar motor protein MotP</fullName>
    </submittedName>
</protein>
<comment type="similarity">
    <text evidence="2">Belongs to the MotA family.</text>
</comment>
<evidence type="ECO:0000256" key="6">
    <source>
        <dbReference type="ARBA" id="ARBA00022989"/>
    </source>
</evidence>
<dbReference type="PANTHER" id="PTHR30433">
    <property type="entry name" value="CHEMOTAXIS PROTEIN MOTA"/>
    <property type="match status" value="1"/>
</dbReference>
<evidence type="ECO:0000259" key="9">
    <source>
        <dbReference type="Pfam" id="PF01618"/>
    </source>
</evidence>
<feature type="transmembrane region" description="Helical" evidence="8">
    <location>
        <begin position="7"/>
        <end position="26"/>
    </location>
</feature>
<dbReference type="InterPro" id="IPR002898">
    <property type="entry name" value="MotA_ExbB_proton_chnl"/>
</dbReference>
<name>A0ABW4LVU6_9BACI</name>
<keyword evidence="6 8" id="KW-1133">Transmembrane helix</keyword>
<feature type="transmembrane region" description="Helical" evidence="8">
    <location>
        <begin position="38"/>
        <end position="56"/>
    </location>
</feature>
<keyword evidence="10" id="KW-0969">Cilium</keyword>
<proteinExistence type="inferred from homology"/>
<evidence type="ECO:0000256" key="3">
    <source>
        <dbReference type="ARBA" id="ARBA00022448"/>
    </source>
</evidence>
<dbReference type="NCBIfam" id="NF005383">
    <property type="entry name" value="PRK06926.1"/>
    <property type="match status" value="1"/>
</dbReference>
<dbReference type="Proteomes" id="UP001597214">
    <property type="component" value="Unassembled WGS sequence"/>
</dbReference>